<evidence type="ECO:0000256" key="5">
    <source>
        <dbReference type="ARBA" id="ARBA00023015"/>
    </source>
</evidence>
<keyword evidence="6" id="KW-0804">Transcription</keyword>
<dbReference type="EMBL" id="KV722390">
    <property type="protein sequence ID" value="OCH91157.1"/>
    <property type="molecule type" value="Genomic_DNA"/>
</dbReference>
<feature type="region of interest" description="Disordered" evidence="8">
    <location>
        <begin position="132"/>
        <end position="213"/>
    </location>
</feature>
<sequence>MVYVADKKYACESCIKGHRSSTCRHIGRPLYEIKSKGRPVTQCTHCRELRKTKQIHVKCTCGDHSGATGGLKAAATPAFPNGLPEALRTSGLLHVASDGSDSEHSSAGSSRRCDCGDRVHCTCASSYSTFSKRRERVHERPSSRNARRYEGSMSRPTEPGGLVARAHPKDLRPVFPKLSPEPQVPVSAHDHDSHGLLPQTYEQSRHVPYDSTSVYSRGTESAAQYDPQQSWDFDIPFRASSDAMWMPQSTAETLDAFHALYECGPTCLCKRSSPNSGSLTDSSATGGCLLASFANSGPTQGEPQTQTLADEHLQRSLPNTHSFIGSQLDSSQLLFNAQPPPPSSPFAFSQASSFGATFQGNGKSRHLTQSIPASGRWCNQCARPAGSCVCPESTADTDMRAALEFALSGERATYHADADGDGGMPPEMGWESGAGLGNQLLGVTYPNLSRGSSFSSGSSNYSSTASSTSASFASSAYSRWLQ</sequence>
<protein>
    <recommendedName>
        <fullName evidence="9">Copper-fist domain-containing protein</fullName>
    </recommendedName>
</protein>
<evidence type="ECO:0000256" key="3">
    <source>
        <dbReference type="ARBA" id="ARBA00022833"/>
    </source>
</evidence>
<dbReference type="InterPro" id="IPR001083">
    <property type="entry name" value="Cu_fist_DNA-bd_dom"/>
</dbReference>
<dbReference type="SMART" id="SM00412">
    <property type="entry name" value="Cu_FIST"/>
    <property type="match status" value="1"/>
</dbReference>
<comment type="subcellular location">
    <subcellularLocation>
        <location evidence="1">Nucleus</location>
    </subcellularLocation>
</comment>
<dbReference type="PANTHER" id="PTHR28088">
    <property type="entry name" value="TRANSCRIPTIONAL ACTIVATOR HAA1-RELATED"/>
    <property type="match status" value="1"/>
</dbReference>
<feature type="domain" description="Copper-fist" evidence="9">
    <location>
        <begin position="1"/>
        <end position="40"/>
    </location>
</feature>
<organism evidence="10 11">
    <name type="scientific">Obba rivulosa</name>
    <dbReference type="NCBI Taxonomy" id="1052685"/>
    <lineage>
        <taxon>Eukaryota</taxon>
        <taxon>Fungi</taxon>
        <taxon>Dikarya</taxon>
        <taxon>Basidiomycota</taxon>
        <taxon>Agaricomycotina</taxon>
        <taxon>Agaricomycetes</taxon>
        <taxon>Polyporales</taxon>
        <taxon>Gelatoporiaceae</taxon>
        <taxon>Obba</taxon>
    </lineage>
</organism>
<keyword evidence="2" id="KW-0479">Metal-binding</keyword>
<dbReference type="PRINTS" id="PR00617">
    <property type="entry name" value="COPPERFIST"/>
</dbReference>
<dbReference type="PANTHER" id="PTHR28088:SF5">
    <property type="entry name" value="TRANSCRIPTIONAL ACTIVATOR HAA1-RELATED"/>
    <property type="match status" value="1"/>
</dbReference>
<evidence type="ECO:0000256" key="7">
    <source>
        <dbReference type="ARBA" id="ARBA00023242"/>
    </source>
</evidence>
<dbReference type="SUPFAM" id="SSF57879">
    <property type="entry name" value="Zinc domain conserved in yeast copper-regulated transcription factors"/>
    <property type="match status" value="1"/>
</dbReference>
<evidence type="ECO:0000313" key="11">
    <source>
        <dbReference type="Proteomes" id="UP000250043"/>
    </source>
</evidence>
<gene>
    <name evidence="10" type="ORF">OBBRIDRAFT_545615</name>
</gene>
<evidence type="ECO:0000313" key="10">
    <source>
        <dbReference type="EMBL" id="OCH91157.1"/>
    </source>
</evidence>
<keyword evidence="5" id="KW-0805">Transcription regulation</keyword>
<dbReference type="Gene3D" id="3.90.430.10">
    <property type="entry name" value="Copper fist DNA-binding domain"/>
    <property type="match status" value="1"/>
</dbReference>
<evidence type="ECO:0000256" key="2">
    <source>
        <dbReference type="ARBA" id="ARBA00022723"/>
    </source>
</evidence>
<feature type="compositionally biased region" description="Basic and acidic residues" evidence="8">
    <location>
        <begin position="136"/>
        <end position="150"/>
    </location>
</feature>
<feature type="region of interest" description="Disordered" evidence="8">
    <location>
        <begin position="96"/>
        <end position="115"/>
    </location>
</feature>
<proteinExistence type="predicted"/>
<dbReference type="Proteomes" id="UP000250043">
    <property type="component" value="Unassembled WGS sequence"/>
</dbReference>
<dbReference type="PROSITE" id="PS50073">
    <property type="entry name" value="COPPER_FIST_2"/>
    <property type="match status" value="1"/>
</dbReference>
<dbReference type="OrthoDB" id="5600085at2759"/>
<dbReference type="GO" id="GO:0000981">
    <property type="term" value="F:DNA-binding transcription factor activity, RNA polymerase II-specific"/>
    <property type="evidence" value="ECO:0007669"/>
    <property type="project" value="TreeGrafter"/>
</dbReference>
<keyword evidence="11" id="KW-1185">Reference proteome</keyword>
<keyword evidence="4" id="KW-0186">Copper</keyword>
<dbReference type="Pfam" id="PF00649">
    <property type="entry name" value="Copper-fist"/>
    <property type="match status" value="1"/>
</dbReference>
<accession>A0A8E2AZW1</accession>
<evidence type="ECO:0000256" key="4">
    <source>
        <dbReference type="ARBA" id="ARBA00023008"/>
    </source>
</evidence>
<dbReference type="FunFam" id="3.90.430.10:FF:000001">
    <property type="entry name" value="Copper fist DNA-binding protein"/>
    <property type="match status" value="1"/>
</dbReference>
<reference evidence="10 11" key="1">
    <citation type="submission" date="2016-07" db="EMBL/GenBank/DDBJ databases">
        <title>Draft genome of the white-rot fungus Obba rivulosa 3A-2.</title>
        <authorList>
            <consortium name="DOE Joint Genome Institute"/>
            <person name="Miettinen O."/>
            <person name="Riley R."/>
            <person name="Acob R."/>
            <person name="Barry K."/>
            <person name="Cullen D."/>
            <person name="De Vries R."/>
            <person name="Hainaut M."/>
            <person name="Hatakka A."/>
            <person name="Henrissat B."/>
            <person name="Hilden K."/>
            <person name="Kuo R."/>
            <person name="Labutti K."/>
            <person name="Lipzen A."/>
            <person name="Makela M.R."/>
            <person name="Sandor L."/>
            <person name="Spatafora J.W."/>
            <person name="Grigoriev I.V."/>
            <person name="Hibbett D.S."/>
        </authorList>
    </citation>
    <scope>NUCLEOTIDE SEQUENCE [LARGE SCALE GENOMIC DNA]</scope>
    <source>
        <strain evidence="10 11">3A-2</strain>
    </source>
</reference>
<dbReference type="GO" id="GO:0005634">
    <property type="term" value="C:nucleus"/>
    <property type="evidence" value="ECO:0007669"/>
    <property type="project" value="UniProtKB-SubCell"/>
</dbReference>
<keyword evidence="7" id="KW-0539">Nucleus</keyword>
<evidence type="ECO:0000256" key="6">
    <source>
        <dbReference type="ARBA" id="ARBA00023163"/>
    </source>
</evidence>
<dbReference type="InterPro" id="IPR036395">
    <property type="entry name" value="Cu_fist_DNA-bd_dom_sf"/>
</dbReference>
<evidence type="ECO:0000259" key="9">
    <source>
        <dbReference type="PROSITE" id="PS50073"/>
    </source>
</evidence>
<dbReference type="InterPro" id="IPR051763">
    <property type="entry name" value="Copper_Homeo_Regul"/>
</dbReference>
<evidence type="ECO:0000256" key="8">
    <source>
        <dbReference type="SAM" id="MobiDB-lite"/>
    </source>
</evidence>
<dbReference type="GO" id="GO:0006879">
    <property type="term" value="P:intracellular iron ion homeostasis"/>
    <property type="evidence" value="ECO:0007669"/>
    <property type="project" value="TreeGrafter"/>
</dbReference>
<dbReference type="GO" id="GO:0045944">
    <property type="term" value="P:positive regulation of transcription by RNA polymerase II"/>
    <property type="evidence" value="ECO:0007669"/>
    <property type="project" value="TreeGrafter"/>
</dbReference>
<keyword evidence="3" id="KW-0862">Zinc</keyword>
<feature type="region of interest" description="Disordered" evidence="8">
    <location>
        <begin position="416"/>
        <end position="435"/>
    </location>
</feature>
<dbReference type="AlphaFoldDB" id="A0A8E2AZW1"/>
<dbReference type="GO" id="GO:0000978">
    <property type="term" value="F:RNA polymerase II cis-regulatory region sequence-specific DNA binding"/>
    <property type="evidence" value="ECO:0007669"/>
    <property type="project" value="TreeGrafter"/>
</dbReference>
<dbReference type="SMART" id="SM01090">
    <property type="entry name" value="Copper-fist"/>
    <property type="match status" value="1"/>
</dbReference>
<evidence type="ECO:0000256" key="1">
    <source>
        <dbReference type="ARBA" id="ARBA00004123"/>
    </source>
</evidence>
<name>A0A8E2AZW1_9APHY</name>
<dbReference type="GO" id="GO:0005507">
    <property type="term" value="F:copper ion binding"/>
    <property type="evidence" value="ECO:0007669"/>
    <property type="project" value="InterPro"/>
</dbReference>
<dbReference type="GO" id="GO:0006878">
    <property type="term" value="P:intracellular copper ion homeostasis"/>
    <property type="evidence" value="ECO:0007669"/>
    <property type="project" value="TreeGrafter"/>
</dbReference>